<dbReference type="EMBL" id="OX596087">
    <property type="protein sequence ID" value="CAI9707024.1"/>
    <property type="molecule type" value="Genomic_DNA"/>
</dbReference>
<evidence type="ECO:0000313" key="1">
    <source>
        <dbReference type="EMBL" id="CAI9707024.1"/>
    </source>
</evidence>
<sequence>MAPGRRLRDSRRCWALRPRAAQGPEASGRAEAERRRGGAAARGGAGVAETRGWRPRTLRAFARRTVVARNRPECPAQGWGPAGEEPCQRCPRALDQAPKLPAPALTRG</sequence>
<organism evidence="1 2">
    <name type="scientific">Rangifer tarandus platyrhynchus</name>
    <name type="common">Svalbard reindeer</name>
    <dbReference type="NCBI Taxonomy" id="3082113"/>
    <lineage>
        <taxon>Eukaryota</taxon>
        <taxon>Metazoa</taxon>
        <taxon>Chordata</taxon>
        <taxon>Craniata</taxon>
        <taxon>Vertebrata</taxon>
        <taxon>Euteleostomi</taxon>
        <taxon>Mammalia</taxon>
        <taxon>Eutheria</taxon>
        <taxon>Laurasiatheria</taxon>
        <taxon>Artiodactyla</taxon>
        <taxon>Ruminantia</taxon>
        <taxon>Pecora</taxon>
        <taxon>Cervidae</taxon>
        <taxon>Odocoileinae</taxon>
        <taxon>Rangifer</taxon>
    </lineage>
</organism>
<protein>
    <submittedName>
        <fullName evidence="1">Uncharacterized protein</fullName>
    </submittedName>
</protein>
<reference evidence="1" key="1">
    <citation type="submission" date="2023-05" db="EMBL/GenBank/DDBJ databases">
        <authorList>
            <consortium name="ELIXIR-Norway"/>
        </authorList>
    </citation>
    <scope>NUCLEOTIDE SEQUENCE</scope>
</reference>
<gene>
    <name evidence="1" type="ORF">MRATA1EN3_LOCUS18237</name>
</gene>
<proteinExistence type="predicted"/>
<dbReference type="Proteomes" id="UP001162501">
    <property type="component" value="Chromosome 3"/>
</dbReference>
<accession>A0ACB0F3Y7</accession>
<name>A0ACB0F3Y7_RANTA</name>
<evidence type="ECO:0000313" key="2">
    <source>
        <dbReference type="Proteomes" id="UP001162501"/>
    </source>
</evidence>